<name>A0ABS1JC09_9BACL</name>
<keyword evidence="2" id="KW-1185">Reference proteome</keyword>
<organism evidence="1 2">
    <name type="scientific">Tumebacillus amylolyticus</name>
    <dbReference type="NCBI Taxonomy" id="2801339"/>
    <lineage>
        <taxon>Bacteria</taxon>
        <taxon>Bacillati</taxon>
        <taxon>Bacillota</taxon>
        <taxon>Bacilli</taxon>
        <taxon>Bacillales</taxon>
        <taxon>Alicyclobacillaceae</taxon>
        <taxon>Tumebacillus</taxon>
    </lineage>
</organism>
<dbReference type="EMBL" id="JAEQNB010000004">
    <property type="protein sequence ID" value="MBL0387779.1"/>
    <property type="molecule type" value="Genomic_DNA"/>
</dbReference>
<gene>
    <name evidence="1" type="ORF">JJB07_14150</name>
</gene>
<accession>A0ABS1JC09</accession>
<sequence>MWFYFLLGGGVVLAFFVLRWLDSFDGFRSAKSKSLRDASRNLDYIDDAREKSNHNPFTY</sequence>
<protein>
    <submittedName>
        <fullName evidence="1">Uncharacterized protein</fullName>
    </submittedName>
</protein>
<dbReference type="Proteomes" id="UP000602284">
    <property type="component" value="Unassembled WGS sequence"/>
</dbReference>
<evidence type="ECO:0000313" key="1">
    <source>
        <dbReference type="EMBL" id="MBL0387779.1"/>
    </source>
</evidence>
<evidence type="ECO:0000313" key="2">
    <source>
        <dbReference type="Proteomes" id="UP000602284"/>
    </source>
</evidence>
<dbReference type="RefSeq" id="WP_201636104.1">
    <property type="nucleotide sequence ID" value="NZ_JAEQNB010000004.1"/>
</dbReference>
<proteinExistence type="predicted"/>
<reference evidence="1 2" key="1">
    <citation type="submission" date="2021-01" db="EMBL/GenBank/DDBJ databases">
        <title>Tumebacillus sp. strain ITR2 16S ribosomal RNA gene Genome sequencing and assembly.</title>
        <authorList>
            <person name="Kang M."/>
        </authorList>
    </citation>
    <scope>NUCLEOTIDE SEQUENCE [LARGE SCALE GENOMIC DNA]</scope>
    <source>
        <strain evidence="1 2">ITR2</strain>
    </source>
</reference>
<comment type="caution">
    <text evidence="1">The sequence shown here is derived from an EMBL/GenBank/DDBJ whole genome shotgun (WGS) entry which is preliminary data.</text>
</comment>